<dbReference type="SUPFAM" id="SSF55729">
    <property type="entry name" value="Acyl-CoA N-acyltransferases (Nat)"/>
    <property type="match status" value="1"/>
</dbReference>
<protein>
    <submittedName>
        <fullName evidence="2">UDP-4-amino-4, 6-dideoxy-N-acetyl-beta-L-altrosamine N-acetyltransferase</fullName>
        <ecNumber evidence="2">2.3.1.202</ecNumber>
    </submittedName>
</protein>
<dbReference type="PANTHER" id="PTHR43415">
    <property type="entry name" value="SPERMIDINE N(1)-ACETYLTRANSFERASE"/>
    <property type="match status" value="1"/>
</dbReference>
<dbReference type="InterPro" id="IPR020036">
    <property type="entry name" value="PseH"/>
</dbReference>
<evidence type="ECO:0000259" key="1">
    <source>
        <dbReference type="PROSITE" id="PS51186"/>
    </source>
</evidence>
<comment type="caution">
    <text evidence="2">The sequence shown here is derived from an EMBL/GenBank/DDBJ whole genome shotgun (WGS) entry which is preliminary data.</text>
</comment>
<reference evidence="2 3" key="1">
    <citation type="submission" date="2023-09" db="EMBL/GenBank/DDBJ databases">
        <authorList>
            <person name="Rey-Velasco X."/>
        </authorList>
    </citation>
    <scope>NUCLEOTIDE SEQUENCE [LARGE SCALE GENOMIC DNA]</scope>
    <source>
        <strain evidence="2 3">F260</strain>
    </source>
</reference>
<dbReference type="Proteomes" id="UP001245285">
    <property type="component" value="Unassembled WGS sequence"/>
</dbReference>
<name>A0ABU3CHT5_9FLAO</name>
<accession>A0ABU3CHT5</accession>
<dbReference type="Gene3D" id="3.40.630.30">
    <property type="match status" value="1"/>
</dbReference>
<dbReference type="EC" id="2.3.1.202" evidence="2"/>
<dbReference type="PANTHER" id="PTHR43415:SF3">
    <property type="entry name" value="GNAT-FAMILY ACETYLTRANSFERASE"/>
    <property type="match status" value="1"/>
</dbReference>
<dbReference type="Pfam" id="PF13302">
    <property type="entry name" value="Acetyltransf_3"/>
    <property type="match status" value="1"/>
</dbReference>
<evidence type="ECO:0000313" key="3">
    <source>
        <dbReference type="Proteomes" id="UP001245285"/>
    </source>
</evidence>
<dbReference type="GO" id="GO:0016787">
    <property type="term" value="F:hydrolase activity"/>
    <property type="evidence" value="ECO:0007669"/>
    <property type="project" value="UniProtKB-KW"/>
</dbReference>
<keyword evidence="2" id="KW-0808">Transferase</keyword>
<proteinExistence type="predicted"/>
<keyword evidence="3" id="KW-1185">Reference proteome</keyword>
<sequence length="180" mass="21504">MKDIELIPLAEEDLDIVREWRNSPEVSQYMYKDENITREQQEKWFKKVQQDESKKYWIIKYEGEELGVANLTEIDKWNSKCYWGFYLGNTSIRGKGIGAKIEYNVLNYVFGELKLNKLCGEVFSFNEKVVQMHEKFGFRREGYLRNHIQKNNRFHDIVVIGLLSSEWKQLKDSLKTKIYG</sequence>
<dbReference type="GO" id="GO:0016746">
    <property type="term" value="F:acyltransferase activity"/>
    <property type="evidence" value="ECO:0007669"/>
    <property type="project" value="UniProtKB-KW"/>
</dbReference>
<dbReference type="NCBIfam" id="TIGR03585">
    <property type="entry name" value="PseH"/>
    <property type="match status" value="1"/>
</dbReference>
<dbReference type="EMBL" id="JAVRHO010000005">
    <property type="protein sequence ID" value="MDT0645914.1"/>
    <property type="molecule type" value="Genomic_DNA"/>
</dbReference>
<keyword evidence="2" id="KW-0012">Acyltransferase</keyword>
<feature type="domain" description="N-acetyltransferase" evidence="1">
    <location>
        <begin position="4"/>
        <end position="164"/>
    </location>
</feature>
<gene>
    <name evidence="2" type="primary">pseH</name>
    <name evidence="2" type="ORF">RM545_04370</name>
</gene>
<keyword evidence="2" id="KW-0378">Hydrolase</keyword>
<organism evidence="2 3">
    <name type="scientific">Autumnicola lenta</name>
    <dbReference type="NCBI Taxonomy" id="3075593"/>
    <lineage>
        <taxon>Bacteria</taxon>
        <taxon>Pseudomonadati</taxon>
        <taxon>Bacteroidota</taxon>
        <taxon>Flavobacteriia</taxon>
        <taxon>Flavobacteriales</taxon>
        <taxon>Flavobacteriaceae</taxon>
        <taxon>Autumnicola</taxon>
    </lineage>
</organism>
<dbReference type="PROSITE" id="PS51186">
    <property type="entry name" value="GNAT"/>
    <property type="match status" value="1"/>
</dbReference>
<dbReference type="InterPro" id="IPR000182">
    <property type="entry name" value="GNAT_dom"/>
</dbReference>
<dbReference type="InterPro" id="IPR016181">
    <property type="entry name" value="Acyl_CoA_acyltransferase"/>
</dbReference>
<dbReference type="RefSeq" id="WP_311494101.1">
    <property type="nucleotide sequence ID" value="NZ_JAVRHO010000005.1"/>
</dbReference>
<evidence type="ECO:0000313" key="2">
    <source>
        <dbReference type="EMBL" id="MDT0645914.1"/>
    </source>
</evidence>